<name>A0A9P7VGZ0_9AGAR</name>
<dbReference type="RefSeq" id="XP_043033675.1">
    <property type="nucleotide sequence ID" value="XM_043177999.1"/>
</dbReference>
<sequence length="246" mass="26795">MPLTTAQKEEPLTVEHRCTVNLNMKSRPPEGNENSSALGGKALERAVVQDTRKEAVVVVVNDEQLFGPTTSTNKTMFLPSFHRHVSTMLCRGPSSHRGCCQCSLRYRSSLSSATTEDSSMEFLQLDYGVLFSATGPLEIDKGTSVAAMRASQYNTLRDALPHSWLGLASVPWRPAAPNLFLVVNSLVYASHTRIHLIPDGGGEHLEIASGQWIGVGYIFAWKFPHGLLPLHGTPDDSVSTQSFSAS</sequence>
<dbReference type="AlphaFoldDB" id="A0A9P7VGZ0"/>
<comment type="caution">
    <text evidence="1">The sequence shown here is derived from an EMBL/GenBank/DDBJ whole genome shotgun (WGS) entry which is preliminary data.</text>
</comment>
<gene>
    <name evidence="1" type="ORF">BT62DRAFT_1012948</name>
</gene>
<dbReference type="GeneID" id="66100286"/>
<organism evidence="1 2">
    <name type="scientific">Guyanagaster necrorhizus</name>
    <dbReference type="NCBI Taxonomy" id="856835"/>
    <lineage>
        <taxon>Eukaryota</taxon>
        <taxon>Fungi</taxon>
        <taxon>Dikarya</taxon>
        <taxon>Basidiomycota</taxon>
        <taxon>Agaricomycotina</taxon>
        <taxon>Agaricomycetes</taxon>
        <taxon>Agaricomycetidae</taxon>
        <taxon>Agaricales</taxon>
        <taxon>Marasmiineae</taxon>
        <taxon>Physalacriaceae</taxon>
        <taxon>Guyanagaster</taxon>
    </lineage>
</organism>
<evidence type="ECO:0000313" key="1">
    <source>
        <dbReference type="EMBL" id="KAG7440175.1"/>
    </source>
</evidence>
<evidence type="ECO:0000313" key="2">
    <source>
        <dbReference type="Proteomes" id="UP000812287"/>
    </source>
</evidence>
<protein>
    <submittedName>
        <fullName evidence="1">Uncharacterized protein</fullName>
    </submittedName>
</protein>
<proteinExistence type="predicted"/>
<dbReference type="Proteomes" id="UP000812287">
    <property type="component" value="Unassembled WGS sequence"/>
</dbReference>
<keyword evidence="2" id="KW-1185">Reference proteome</keyword>
<dbReference type="EMBL" id="MU250575">
    <property type="protein sequence ID" value="KAG7440175.1"/>
    <property type="molecule type" value="Genomic_DNA"/>
</dbReference>
<accession>A0A9P7VGZ0</accession>
<reference evidence="1" key="1">
    <citation type="submission" date="2020-11" db="EMBL/GenBank/DDBJ databases">
        <title>Adaptations for nitrogen fixation in a non-lichenized fungal sporocarp promotes dispersal by wood-feeding termites.</title>
        <authorList>
            <consortium name="DOE Joint Genome Institute"/>
            <person name="Koch R.A."/>
            <person name="Yoon G."/>
            <person name="Arayal U."/>
            <person name="Lail K."/>
            <person name="Amirebrahimi M."/>
            <person name="Labutti K."/>
            <person name="Lipzen A."/>
            <person name="Riley R."/>
            <person name="Barry K."/>
            <person name="Henrissat B."/>
            <person name="Grigoriev I.V."/>
            <person name="Herr J.R."/>
            <person name="Aime M.C."/>
        </authorList>
    </citation>
    <scope>NUCLEOTIDE SEQUENCE</scope>
    <source>
        <strain evidence="1">MCA 3950</strain>
    </source>
</reference>